<evidence type="ECO:0000256" key="3">
    <source>
        <dbReference type="ARBA" id="ARBA00007681"/>
    </source>
</evidence>
<dbReference type="EMBL" id="UNQJ01000001">
    <property type="protein sequence ID" value="SYZ32375.1"/>
    <property type="molecule type" value="Genomic_DNA"/>
</dbReference>
<comment type="subcellular location">
    <subcellularLocation>
        <location evidence="10">Cell membrane</location>
        <topology evidence="10">Peripheral membrane protein</topology>
    </subcellularLocation>
    <subcellularLocation>
        <location evidence="2">Membrane</location>
        <topology evidence="2">Peripheral membrane protein</topology>
    </subcellularLocation>
</comment>
<keyword evidence="10" id="KW-1003">Cell membrane</keyword>
<evidence type="ECO:0000256" key="10">
    <source>
        <dbReference type="HAMAP-Rule" id="MF_00815"/>
    </source>
</evidence>
<dbReference type="PRINTS" id="PR00126">
    <property type="entry name" value="ATPASEGAMMA"/>
</dbReference>
<dbReference type="AlphaFoldDB" id="A0A383S2Y9"/>
<organism evidence="12 13">
    <name type="scientific">Propionibacterium australiense</name>
    <dbReference type="NCBI Taxonomy" id="119981"/>
    <lineage>
        <taxon>Bacteria</taxon>
        <taxon>Bacillati</taxon>
        <taxon>Actinomycetota</taxon>
        <taxon>Actinomycetes</taxon>
        <taxon>Propionibacteriales</taxon>
        <taxon>Propionibacteriaceae</taxon>
        <taxon>Propionibacterium</taxon>
    </lineage>
</organism>
<sequence length="311" mass="34411">MPASLRELRQRRNSVATTMKITKAMELIAASRVTKAQLKARKSDDYTRELVKAVSSAAAYSSVDHPLTNDITDATRVAILVVNSDRGLAGGYPSNVMRATEGLITRLRDLGREIDIYTVGRKARDYFTFRGVELAGSWTGFSDDPHYRHAYEIGNRLIEAFLRPTDKGGVDSIHVVFTRFRSLVTQETEIIRLLPLKIVEDSGDLAESPDEALERPEGFVPPYLFEPDPETVLGALLPLYVIDRIKYMLRESAASELAARQQAMHSATDNASTLIDTLTRQANQARQGEITQEINEIVGGAGALSESTQEI</sequence>
<dbReference type="PROSITE" id="PS00153">
    <property type="entry name" value="ATPASE_GAMMA"/>
    <property type="match status" value="1"/>
</dbReference>
<keyword evidence="8 10" id="KW-0139">CF(1)</keyword>
<dbReference type="SUPFAM" id="SSF52943">
    <property type="entry name" value="ATP synthase (F1-ATPase), gamma subunit"/>
    <property type="match status" value="1"/>
</dbReference>
<dbReference type="GO" id="GO:0016787">
    <property type="term" value="F:hydrolase activity"/>
    <property type="evidence" value="ECO:0007669"/>
    <property type="project" value="UniProtKB-KW"/>
</dbReference>
<dbReference type="Gene3D" id="3.40.1380.10">
    <property type="match status" value="1"/>
</dbReference>
<evidence type="ECO:0000256" key="8">
    <source>
        <dbReference type="ARBA" id="ARBA00023196"/>
    </source>
</evidence>
<evidence type="ECO:0000313" key="14">
    <source>
        <dbReference type="Proteomes" id="UP000279336"/>
    </source>
</evidence>
<reference evidence="13" key="1">
    <citation type="submission" date="2018-08" db="EMBL/GenBank/DDBJ databases">
        <authorList>
            <person name="Hornung B."/>
        </authorList>
    </citation>
    <scope>NUCLEOTIDE SEQUENCE [LARGE SCALE GENOMIC DNA]</scope>
</reference>
<name>A0A383S2Y9_9ACTN</name>
<keyword evidence="7 10" id="KW-0472">Membrane</keyword>
<dbReference type="GO" id="GO:0046933">
    <property type="term" value="F:proton-transporting ATP synthase activity, rotational mechanism"/>
    <property type="evidence" value="ECO:0007669"/>
    <property type="project" value="UniProtKB-UniRule"/>
</dbReference>
<keyword evidence="6 10" id="KW-0406">Ion transport</keyword>
<dbReference type="EMBL" id="RCIW01000003">
    <property type="protein sequence ID" value="RLP12156.1"/>
    <property type="molecule type" value="Genomic_DNA"/>
</dbReference>
<evidence type="ECO:0000313" key="11">
    <source>
        <dbReference type="EMBL" id="RLP12156.1"/>
    </source>
</evidence>
<evidence type="ECO:0000256" key="7">
    <source>
        <dbReference type="ARBA" id="ARBA00023136"/>
    </source>
</evidence>
<reference evidence="11 14" key="3">
    <citation type="submission" date="2018-10" db="EMBL/GenBank/DDBJ databases">
        <title>Propionibacterium australiense Genome Sequencing and Assembly.</title>
        <authorList>
            <person name="Bernier A.-M."/>
            <person name="Bernard K."/>
        </authorList>
    </citation>
    <scope>NUCLEOTIDE SEQUENCE [LARGE SCALE GENOMIC DNA]</scope>
    <source>
        <strain evidence="11 14">NML98A078</strain>
    </source>
</reference>
<evidence type="ECO:0000313" key="12">
    <source>
        <dbReference type="EMBL" id="SYZ32375.1"/>
    </source>
</evidence>
<dbReference type="CDD" id="cd12151">
    <property type="entry name" value="F1-ATPase_gamma"/>
    <property type="match status" value="1"/>
</dbReference>
<accession>A0A383S2Y9</accession>
<dbReference type="NCBIfam" id="TIGR01146">
    <property type="entry name" value="ATPsyn_F1gamma"/>
    <property type="match status" value="1"/>
</dbReference>
<proteinExistence type="inferred from homology"/>
<reference evidence="12" key="2">
    <citation type="submission" date="2018-08" db="EMBL/GenBank/DDBJ databases">
        <authorList>
            <person name="Ferrada E.E."/>
            <person name="Latorre B.A."/>
        </authorList>
    </citation>
    <scope>NUCLEOTIDE SEQUENCE [LARGE SCALE GENOMIC DNA]</scope>
    <source>
        <strain evidence="12">Propionibacterium_australiense1</strain>
    </source>
</reference>
<dbReference type="InterPro" id="IPR023632">
    <property type="entry name" value="ATP_synth_F1_gsu_CS"/>
</dbReference>
<evidence type="ECO:0000256" key="4">
    <source>
        <dbReference type="ARBA" id="ARBA00022448"/>
    </source>
</evidence>
<keyword evidence="5 10" id="KW-0375">Hydrogen ion transport</keyword>
<dbReference type="RefSeq" id="WP_119160732.1">
    <property type="nucleotide sequence ID" value="NZ_LR134442.1"/>
</dbReference>
<comment type="subunit">
    <text evidence="10">F-type ATPases have 2 components, CF(1) - the catalytic core - and CF(0) - the membrane proton channel. CF(1) has five subunits: alpha(3), beta(3), gamma(1), delta(1), epsilon(1). CF(0) has three main subunits: a, b and c.</text>
</comment>
<dbReference type="GO" id="GO:0045259">
    <property type="term" value="C:proton-transporting ATP synthase complex"/>
    <property type="evidence" value="ECO:0007669"/>
    <property type="project" value="UniProtKB-KW"/>
</dbReference>
<dbReference type="NCBIfam" id="NF004145">
    <property type="entry name" value="PRK05621.1-2"/>
    <property type="match status" value="1"/>
</dbReference>
<evidence type="ECO:0000256" key="1">
    <source>
        <dbReference type="ARBA" id="ARBA00003456"/>
    </source>
</evidence>
<dbReference type="InterPro" id="IPR035968">
    <property type="entry name" value="ATP_synth_F1_ATPase_gsu"/>
</dbReference>
<dbReference type="HAMAP" id="MF_00815">
    <property type="entry name" value="ATP_synth_gamma_bact"/>
    <property type="match status" value="1"/>
</dbReference>
<dbReference type="PANTHER" id="PTHR11693">
    <property type="entry name" value="ATP SYNTHASE GAMMA CHAIN"/>
    <property type="match status" value="1"/>
</dbReference>
<dbReference type="GO" id="GO:0042777">
    <property type="term" value="P:proton motive force-driven plasma membrane ATP synthesis"/>
    <property type="evidence" value="ECO:0007669"/>
    <property type="project" value="UniProtKB-UniRule"/>
</dbReference>
<dbReference type="Proteomes" id="UP000279336">
    <property type="component" value="Unassembled WGS sequence"/>
</dbReference>
<dbReference type="Proteomes" id="UP000263928">
    <property type="component" value="Unassembled WGS sequence"/>
</dbReference>
<dbReference type="OrthoDB" id="9812769at2"/>
<keyword evidence="4 10" id="KW-0813">Transport</keyword>
<keyword evidence="9 10" id="KW-0066">ATP synthesis</keyword>
<keyword evidence="13" id="KW-1185">Reference proteome</keyword>
<dbReference type="InterPro" id="IPR000131">
    <property type="entry name" value="ATP_synth_F1_gsu"/>
</dbReference>
<dbReference type="PANTHER" id="PTHR11693:SF22">
    <property type="entry name" value="ATP SYNTHASE SUBUNIT GAMMA, MITOCHONDRIAL"/>
    <property type="match status" value="1"/>
</dbReference>
<comment type="function">
    <text evidence="1 10">Produces ATP from ADP in the presence of a proton gradient across the membrane. The gamma chain is believed to be important in regulating ATPase activity and the flow of protons through the CF(0) complex.</text>
</comment>
<evidence type="ECO:0000256" key="2">
    <source>
        <dbReference type="ARBA" id="ARBA00004170"/>
    </source>
</evidence>
<evidence type="ECO:0000256" key="9">
    <source>
        <dbReference type="ARBA" id="ARBA00023310"/>
    </source>
</evidence>
<comment type="similarity">
    <text evidence="3 10">Belongs to the ATPase gamma chain family.</text>
</comment>
<dbReference type="GO" id="GO:0005886">
    <property type="term" value="C:plasma membrane"/>
    <property type="evidence" value="ECO:0007669"/>
    <property type="project" value="UniProtKB-SubCell"/>
</dbReference>
<evidence type="ECO:0000313" key="13">
    <source>
        <dbReference type="Proteomes" id="UP000263928"/>
    </source>
</evidence>
<dbReference type="Pfam" id="PF00231">
    <property type="entry name" value="ATP-synt"/>
    <property type="match status" value="1"/>
</dbReference>
<evidence type="ECO:0000256" key="5">
    <source>
        <dbReference type="ARBA" id="ARBA00022781"/>
    </source>
</evidence>
<dbReference type="GO" id="GO:0005524">
    <property type="term" value="F:ATP binding"/>
    <property type="evidence" value="ECO:0007669"/>
    <property type="project" value="UniProtKB-UniRule"/>
</dbReference>
<dbReference type="Gene3D" id="1.10.287.80">
    <property type="entry name" value="ATP synthase, gamma subunit, helix hairpin domain"/>
    <property type="match status" value="2"/>
</dbReference>
<keyword evidence="11" id="KW-0378">Hydrolase</keyword>
<gene>
    <name evidence="10" type="primary">atpG</name>
    <name evidence="11" type="ORF">D7U36_02515</name>
    <name evidence="12" type="ORF">PROPAUS_0252</name>
</gene>
<protein>
    <recommendedName>
        <fullName evidence="10">ATP synthase gamma chain</fullName>
    </recommendedName>
    <alternativeName>
        <fullName evidence="10">ATP synthase F1 sector gamma subunit</fullName>
    </alternativeName>
    <alternativeName>
        <fullName evidence="10">F-ATPase gamma subunit</fullName>
    </alternativeName>
</protein>
<evidence type="ECO:0000256" key="6">
    <source>
        <dbReference type="ARBA" id="ARBA00023065"/>
    </source>
</evidence>